<dbReference type="OrthoDB" id="253793at2"/>
<evidence type="ECO:0008006" key="4">
    <source>
        <dbReference type="Google" id="ProtNLM"/>
    </source>
</evidence>
<dbReference type="AlphaFoldDB" id="A0A1I3N9H5"/>
<evidence type="ECO:0000313" key="2">
    <source>
        <dbReference type="EMBL" id="SFJ05884.1"/>
    </source>
</evidence>
<reference evidence="3" key="1">
    <citation type="submission" date="2016-10" db="EMBL/GenBank/DDBJ databases">
        <authorList>
            <person name="Varghese N."/>
            <person name="Submissions S."/>
        </authorList>
    </citation>
    <scope>NUCLEOTIDE SEQUENCE [LARGE SCALE GENOMIC DNA]</scope>
    <source>
        <strain evidence="3">DSM 26348</strain>
    </source>
</reference>
<gene>
    <name evidence="2" type="ORF">SAMN05421753_11536</name>
</gene>
<keyword evidence="1" id="KW-0732">Signal</keyword>
<evidence type="ECO:0000256" key="1">
    <source>
        <dbReference type="SAM" id="SignalP"/>
    </source>
</evidence>
<name>A0A1I3N9H5_9PLAN</name>
<feature type="chain" id="PRO_5011641500" description="DUF3352 domain-containing protein" evidence="1">
    <location>
        <begin position="27"/>
        <end position="576"/>
    </location>
</feature>
<proteinExistence type="predicted"/>
<accession>A0A1I3N9H5</accession>
<feature type="signal peptide" evidence="1">
    <location>
        <begin position="1"/>
        <end position="26"/>
    </location>
</feature>
<dbReference type="EMBL" id="FOQD01000015">
    <property type="protein sequence ID" value="SFJ05884.1"/>
    <property type="molecule type" value="Genomic_DNA"/>
</dbReference>
<evidence type="ECO:0000313" key="3">
    <source>
        <dbReference type="Proteomes" id="UP000199518"/>
    </source>
</evidence>
<protein>
    <recommendedName>
        <fullName evidence="4">DUF3352 domain-containing protein</fullName>
    </recommendedName>
</protein>
<dbReference type="RefSeq" id="WP_092053281.1">
    <property type="nucleotide sequence ID" value="NZ_FOQD01000015.1"/>
</dbReference>
<dbReference type="Proteomes" id="UP000199518">
    <property type="component" value="Unassembled WGS sequence"/>
</dbReference>
<sequence length="576" mass="62013">MRFSAVFRAWSGALALAGVLAFQASAFQMSIARAADDDEVVLAEDRLPPGVLLYVTSPDVVAAYEQFQKTSASALINDPSLEKFRAQLLERYAEFQKEAEDKLKLPLADLFALFSGEISMAVVRPVGQPLGWVAFMDIGEHEETLDALLLKAEEAFDGEKIAKETETIAETEVVTCTVTTSDAEDAQPVTVAYFVKDGMFVFGSDAEVLESVLTRWDGEHEETFAANEIYQEIVAKCVTNEDSEPSLIWYVDPVGLVASGLSMAPQTQNFAGMIYMPTLGLTGLKAFGGVQELATEQFDHVSRMLIYIDGPPTGVVKVFELRPSEVTAPTWVPADAGQYFALDWNIKGAYESIEAIYDSFLGPGKFAMATANLTKQAGVDLKLKADVIDVLSGKVQGYYSASAAAPEDFTGVISVGVTDPAKGQKLVDTVFQLAGGAKSADFEGTKIYEPANDTGKGVAAVKGNAIMISSTGETLKLALAARPANPLAATPEYKSVAKVIPKEVCLFSYQNAAGQFADVYEKARSGEFDGLVEGKLDFSVLPPFEEIRKYFGPNGAYYIPDESGAIGVQFSPKRTK</sequence>
<keyword evidence="3" id="KW-1185">Reference proteome</keyword>
<organism evidence="2 3">
    <name type="scientific">Planctomicrobium piriforme</name>
    <dbReference type="NCBI Taxonomy" id="1576369"/>
    <lineage>
        <taxon>Bacteria</taxon>
        <taxon>Pseudomonadati</taxon>
        <taxon>Planctomycetota</taxon>
        <taxon>Planctomycetia</taxon>
        <taxon>Planctomycetales</taxon>
        <taxon>Planctomycetaceae</taxon>
        <taxon>Planctomicrobium</taxon>
    </lineage>
</organism>